<dbReference type="Pfam" id="PF03176">
    <property type="entry name" value="MMPL"/>
    <property type="match status" value="2"/>
</dbReference>
<dbReference type="PROSITE" id="PS50156">
    <property type="entry name" value="SSD"/>
    <property type="match status" value="2"/>
</dbReference>
<keyword evidence="4 6" id="KW-1133">Transmembrane helix</keyword>
<feature type="transmembrane region" description="Helical" evidence="6">
    <location>
        <begin position="246"/>
        <end position="266"/>
    </location>
</feature>
<evidence type="ECO:0000256" key="5">
    <source>
        <dbReference type="ARBA" id="ARBA00023136"/>
    </source>
</evidence>
<keyword evidence="3 6" id="KW-0812">Transmembrane</keyword>
<dbReference type="PANTHER" id="PTHR33406">
    <property type="entry name" value="MEMBRANE PROTEIN MJ1562-RELATED"/>
    <property type="match status" value="1"/>
</dbReference>
<feature type="domain" description="SSD" evidence="7">
    <location>
        <begin position="643"/>
        <end position="771"/>
    </location>
</feature>
<name>A0A1P9WSP1_9BACT</name>
<feature type="transmembrane region" description="Helical" evidence="6">
    <location>
        <begin position="714"/>
        <end position="738"/>
    </location>
</feature>
<proteinExistence type="predicted"/>
<dbReference type="InterPro" id="IPR050545">
    <property type="entry name" value="Mycobact_MmpL"/>
</dbReference>
<feature type="transmembrane region" description="Helical" evidence="6">
    <location>
        <begin position="744"/>
        <end position="770"/>
    </location>
</feature>
<dbReference type="RefSeq" id="WP_077129830.1">
    <property type="nucleotide sequence ID" value="NZ_CP014263.1"/>
</dbReference>
<evidence type="ECO:0000313" key="9">
    <source>
        <dbReference type="Proteomes" id="UP000187941"/>
    </source>
</evidence>
<feature type="transmembrane region" description="Helical" evidence="6">
    <location>
        <begin position="220"/>
        <end position="239"/>
    </location>
</feature>
<dbReference type="EMBL" id="CP014263">
    <property type="protein sequence ID" value="AQG78388.1"/>
    <property type="molecule type" value="Genomic_DNA"/>
</dbReference>
<evidence type="ECO:0000256" key="4">
    <source>
        <dbReference type="ARBA" id="ARBA00022989"/>
    </source>
</evidence>
<feature type="transmembrane region" description="Helical" evidence="6">
    <location>
        <begin position="619"/>
        <end position="638"/>
    </location>
</feature>
<feature type="transmembrane region" description="Helical" evidence="6">
    <location>
        <begin position="645"/>
        <end position="667"/>
    </location>
</feature>
<dbReference type="GO" id="GO:0005886">
    <property type="term" value="C:plasma membrane"/>
    <property type="evidence" value="ECO:0007669"/>
    <property type="project" value="UniProtKB-SubCell"/>
</dbReference>
<feature type="transmembrane region" description="Helical" evidence="6">
    <location>
        <begin position="317"/>
        <end position="337"/>
    </location>
</feature>
<evidence type="ECO:0000256" key="1">
    <source>
        <dbReference type="ARBA" id="ARBA00004651"/>
    </source>
</evidence>
<feature type="transmembrane region" description="Helical" evidence="6">
    <location>
        <begin position="406"/>
        <end position="431"/>
    </location>
</feature>
<reference evidence="8 9" key="1">
    <citation type="submission" date="2016-01" db="EMBL/GenBank/DDBJ databases">
        <authorList>
            <person name="Oliw E.H."/>
        </authorList>
    </citation>
    <scope>NUCLEOTIDE SEQUENCE [LARGE SCALE GENOMIC DNA]</scope>
    <source>
        <strain evidence="8 9">DY10</strain>
    </source>
</reference>
<gene>
    <name evidence="8" type="ORF">AWR27_02980</name>
</gene>
<dbReference type="KEGG" id="smon:AWR27_02980"/>
<dbReference type="SUPFAM" id="SSF82866">
    <property type="entry name" value="Multidrug efflux transporter AcrB transmembrane domain"/>
    <property type="match status" value="2"/>
</dbReference>
<feature type="transmembrane region" description="Helical" evidence="6">
    <location>
        <begin position="272"/>
        <end position="296"/>
    </location>
</feature>
<dbReference type="Gene3D" id="1.20.1640.10">
    <property type="entry name" value="Multidrug efflux transporter AcrB transmembrane domain"/>
    <property type="match status" value="2"/>
</dbReference>
<feature type="domain" description="SSD" evidence="7">
    <location>
        <begin position="211"/>
        <end position="371"/>
    </location>
</feature>
<evidence type="ECO:0000256" key="6">
    <source>
        <dbReference type="SAM" id="Phobius"/>
    </source>
</evidence>
<feature type="transmembrane region" description="Helical" evidence="6">
    <location>
        <begin position="343"/>
        <end position="372"/>
    </location>
</feature>
<comment type="subcellular location">
    <subcellularLocation>
        <location evidence="1">Cell membrane</location>
        <topology evidence="1">Multi-pass membrane protein</topology>
    </subcellularLocation>
</comment>
<accession>A0A1P9WSP1</accession>
<evidence type="ECO:0000256" key="2">
    <source>
        <dbReference type="ARBA" id="ARBA00022475"/>
    </source>
</evidence>
<sequence length="784" mass="87825">MFWHLISRFILANRLPLVAVVLLGTAFMGYQTSRVKLSYELAKILPVSDPEYQRYEVFKSKFGQDGNVMVIGIETDSMYRLPFFNDWYRLNQRIKAIGGIKDVVANANLYDIVRDDSAGRFRIVPLVPRPPATQAEVDSLREKISRLPFYRGLVQDSAGRAHLMAITFDQKQLNTKNRIAIVRNIEAVADSFGTKHNLSVHLSGMPYIRTEFTAKVSSELTKFMLLAFVVTSLILLYFFRSLLVMLVAAVVVGIGVVWVTGYIVLFGYEITILTGLIPPLIIVIGIPNAIFLLNRYHEELNRGREKVEALRLATEKVGETTFFANVTTSIGFFVFYFTGSPLLLQFGLVAACGVMTTYIVSLILIPIIFSYLPAPSSRQRGHLDRRKINGFLTWVERLVRTRRTAIYAFIAIVTGISVIGALRINVIGYVVDDLPKNDPIYTDLKFIESRFNGVMPFEVSIDAKRPGRVLTPQTLTKIRLLEREFSKYSEFTRPLSLVEAIKFFYQGYRGGDPKYYALPGALELNKLGSYMPQLKGSENRFKAYLDSTRQFTRVSFQMPDVGTVRTNQLLAELQPKVDSIFNIDRVTQQRVAAGEQYEVHITGNSVVFTKGNDYLLQNLAESTLLAIGLISIILIILLRDIRLSLVAILPSIVPLIVTAGLMGFFSINLKPSTILIFSIAFGISSDGTIYFITKYRDELKNGRKTLEQAISATIRYTGLSMFYTAIILFAGFAIFTASTFQGTVALGILVSITLLMGMASNLILLPAFLLTMTDKRRAAAAKTT</sequence>
<dbReference type="STRING" id="1178516.AWR27_02980"/>
<evidence type="ECO:0000256" key="3">
    <source>
        <dbReference type="ARBA" id="ARBA00022692"/>
    </source>
</evidence>
<organism evidence="8 9">
    <name type="scientific">Spirosoma montaniterrae</name>
    <dbReference type="NCBI Taxonomy" id="1178516"/>
    <lineage>
        <taxon>Bacteria</taxon>
        <taxon>Pseudomonadati</taxon>
        <taxon>Bacteroidota</taxon>
        <taxon>Cytophagia</taxon>
        <taxon>Cytophagales</taxon>
        <taxon>Cytophagaceae</taxon>
        <taxon>Spirosoma</taxon>
    </lineage>
</organism>
<keyword evidence="5 6" id="KW-0472">Membrane</keyword>
<dbReference type="InterPro" id="IPR004869">
    <property type="entry name" value="MMPL_dom"/>
</dbReference>
<keyword evidence="9" id="KW-1185">Reference proteome</keyword>
<dbReference type="PANTHER" id="PTHR33406:SF12">
    <property type="entry name" value="BLR2997 PROTEIN"/>
    <property type="match status" value="1"/>
</dbReference>
<evidence type="ECO:0000313" key="8">
    <source>
        <dbReference type="EMBL" id="AQG78388.1"/>
    </source>
</evidence>
<dbReference type="InterPro" id="IPR000731">
    <property type="entry name" value="SSD"/>
</dbReference>
<protein>
    <submittedName>
        <fullName evidence="8">Patched family protein</fullName>
    </submittedName>
</protein>
<evidence type="ECO:0000259" key="7">
    <source>
        <dbReference type="PROSITE" id="PS50156"/>
    </source>
</evidence>
<dbReference type="AlphaFoldDB" id="A0A1P9WSP1"/>
<feature type="transmembrane region" description="Helical" evidence="6">
    <location>
        <begin position="673"/>
        <end position="693"/>
    </location>
</feature>
<keyword evidence="2" id="KW-1003">Cell membrane</keyword>
<dbReference type="OrthoDB" id="9805018at2"/>
<dbReference type="Proteomes" id="UP000187941">
    <property type="component" value="Chromosome"/>
</dbReference>